<proteinExistence type="predicted"/>
<gene>
    <name evidence="1" type="ORF">Lspi_2206</name>
</gene>
<comment type="caution">
    <text evidence="1">The sequence shown here is derived from an EMBL/GenBank/DDBJ whole genome shotgun (WGS) entry which is preliminary data.</text>
</comment>
<protein>
    <submittedName>
        <fullName evidence="1">Uncharacterized protein</fullName>
    </submittedName>
</protein>
<organism evidence="1 2">
    <name type="scientific">Legionella spiritensis</name>
    <dbReference type="NCBI Taxonomy" id="452"/>
    <lineage>
        <taxon>Bacteria</taxon>
        <taxon>Pseudomonadati</taxon>
        <taxon>Pseudomonadota</taxon>
        <taxon>Gammaproteobacteria</taxon>
        <taxon>Legionellales</taxon>
        <taxon>Legionellaceae</taxon>
        <taxon>Legionella</taxon>
    </lineage>
</organism>
<dbReference type="AlphaFoldDB" id="A0A0W0YXK9"/>
<dbReference type="Proteomes" id="UP000054877">
    <property type="component" value="Unassembled WGS sequence"/>
</dbReference>
<reference evidence="1 2" key="1">
    <citation type="submission" date="2015-11" db="EMBL/GenBank/DDBJ databases">
        <title>Genomic analysis of 38 Legionella species identifies large and diverse effector repertoires.</title>
        <authorList>
            <person name="Burstein D."/>
            <person name="Amaro F."/>
            <person name="Zusman T."/>
            <person name="Lifshitz Z."/>
            <person name="Cohen O."/>
            <person name="Gilbert J.A."/>
            <person name="Pupko T."/>
            <person name="Shuman H.A."/>
            <person name="Segal G."/>
        </authorList>
    </citation>
    <scope>NUCLEOTIDE SEQUENCE [LARGE SCALE GENOMIC DNA]</scope>
    <source>
        <strain evidence="1 2">Mt.St.Helens-9</strain>
    </source>
</reference>
<sequence>MNRLSSSLEREDKNIPDFKSRINYILKFIDEFQGRDYHAKFELLQINYAPTCFRIILLTFSSCKLRD</sequence>
<keyword evidence="2" id="KW-1185">Reference proteome</keyword>
<dbReference type="EMBL" id="LNYX01000031">
    <property type="protein sequence ID" value="KTD61576.1"/>
    <property type="molecule type" value="Genomic_DNA"/>
</dbReference>
<name>A0A0W0YXK9_LEGSP</name>
<evidence type="ECO:0000313" key="1">
    <source>
        <dbReference type="EMBL" id="KTD61576.1"/>
    </source>
</evidence>
<accession>A0A0W0YXK9</accession>
<dbReference type="PATRIC" id="fig|452.5.peg.2431"/>
<evidence type="ECO:0000313" key="2">
    <source>
        <dbReference type="Proteomes" id="UP000054877"/>
    </source>
</evidence>